<dbReference type="InterPro" id="IPR012094">
    <property type="entry name" value="tRNA_Ile_lys_synt"/>
</dbReference>
<dbReference type="GO" id="GO:0005524">
    <property type="term" value="F:ATP binding"/>
    <property type="evidence" value="ECO:0007669"/>
    <property type="project" value="UniProtKB-UniRule"/>
</dbReference>
<keyword evidence="6" id="KW-0963">Cytoplasm</keyword>
<dbReference type="HAMAP" id="MF_01161">
    <property type="entry name" value="tRNA_Ile_lys_synt"/>
    <property type="match status" value="1"/>
</dbReference>
<dbReference type="STRING" id="1034345.GCA_000236865_00826"/>
<dbReference type="NCBIfam" id="TIGR02432">
    <property type="entry name" value="lysidine_TilS_N"/>
    <property type="match status" value="1"/>
</dbReference>
<keyword evidence="9" id="KW-1185">Reference proteome</keyword>
<feature type="binding site" evidence="6">
    <location>
        <begin position="55"/>
        <end position="60"/>
    </location>
    <ligand>
        <name>ATP</name>
        <dbReference type="ChEBI" id="CHEBI:30616"/>
    </ligand>
</feature>
<sequence>MAEQQRAGNERAAASDAGLGTDAAARPKDVLAAARRCIEQRGLANAETPVLLMVSGGSDSTALAYVARQLADEGAIGPIAMLHVNHRLRPGAADQDEAFTAQLAELLGIPLFSCQIDVAGQAQREGGNVEAVARRERYLAANEALASLCRHAAAPLSEGRIFTAHTADDRVENFYMRSMVGTGPGGFRAMKYANGPVVRPLLDVGRQDLRDYVQQREREGLPCACDAEGCLWREDATNAHTDRFRAYVRHEVVPHVKERSPQLLEVLGRTMNLIADEDDMLEEMASALVKRHMAWTEALPDRPPAYEEGGVLAPELGTQPVPLQRRAAVQVLQAMLGPDARVETASVDAVLAAWDEPGTPQAAPHGGYVANIQGNLAISANKRGVRLEPMAAFRARRRK</sequence>
<dbReference type="PANTHER" id="PTHR43033">
    <property type="entry name" value="TRNA(ILE)-LYSIDINE SYNTHASE-RELATED"/>
    <property type="match status" value="1"/>
</dbReference>
<comment type="caution">
    <text evidence="8">The sequence shown here is derived from an EMBL/GenBank/DDBJ whole genome shotgun (WGS) entry which is preliminary data.</text>
</comment>
<comment type="subcellular location">
    <subcellularLocation>
        <location evidence="6">Cytoplasm</location>
    </subcellularLocation>
</comment>
<proteinExistence type="inferred from homology"/>
<dbReference type="GO" id="GO:0005737">
    <property type="term" value="C:cytoplasm"/>
    <property type="evidence" value="ECO:0007669"/>
    <property type="project" value="UniProtKB-SubCell"/>
</dbReference>
<dbReference type="AlphaFoldDB" id="A0A369LCY3"/>
<dbReference type="PANTHER" id="PTHR43033:SF1">
    <property type="entry name" value="TRNA(ILE)-LYSIDINE SYNTHASE-RELATED"/>
    <property type="match status" value="1"/>
</dbReference>
<accession>A0A369LCY3</accession>
<dbReference type="OrthoDB" id="5244702at2"/>
<keyword evidence="3 6" id="KW-0547">Nucleotide-binding</keyword>
<dbReference type="SUPFAM" id="SSF82829">
    <property type="entry name" value="MesJ substrate recognition domain-like"/>
    <property type="match status" value="1"/>
</dbReference>
<reference evidence="8 9" key="1">
    <citation type="journal article" date="2018" name="Elife">
        <title>Discovery and characterization of a prevalent human gut bacterial enzyme sufficient for the inactivation of a family of plant toxins.</title>
        <authorList>
            <person name="Koppel N."/>
            <person name="Bisanz J.E."/>
            <person name="Pandelia M.E."/>
            <person name="Turnbaugh P.J."/>
            <person name="Balskus E.P."/>
        </authorList>
    </citation>
    <scope>NUCLEOTIDE SEQUENCE [LARGE SCALE GENOMIC DNA]</scope>
    <source>
        <strain evidence="9">anaerobia AP69FAA</strain>
    </source>
</reference>
<dbReference type="Pfam" id="PF01171">
    <property type="entry name" value="ATP_bind_3"/>
    <property type="match status" value="1"/>
</dbReference>
<feature type="domain" description="tRNA(Ile)-lysidine/2-thiocytidine synthase N-terminal" evidence="7">
    <location>
        <begin position="50"/>
        <end position="251"/>
    </location>
</feature>
<dbReference type="Gene3D" id="3.40.50.620">
    <property type="entry name" value="HUPs"/>
    <property type="match status" value="1"/>
</dbReference>
<evidence type="ECO:0000256" key="4">
    <source>
        <dbReference type="ARBA" id="ARBA00022840"/>
    </source>
</evidence>
<dbReference type="InterPro" id="IPR014729">
    <property type="entry name" value="Rossmann-like_a/b/a_fold"/>
</dbReference>
<evidence type="ECO:0000256" key="5">
    <source>
        <dbReference type="ARBA" id="ARBA00048539"/>
    </source>
</evidence>
<comment type="catalytic activity">
    <reaction evidence="5 6">
        <text>cytidine(34) in tRNA(Ile2) + L-lysine + ATP = lysidine(34) in tRNA(Ile2) + AMP + diphosphate + H(+)</text>
        <dbReference type="Rhea" id="RHEA:43744"/>
        <dbReference type="Rhea" id="RHEA-COMP:10625"/>
        <dbReference type="Rhea" id="RHEA-COMP:10670"/>
        <dbReference type="ChEBI" id="CHEBI:15378"/>
        <dbReference type="ChEBI" id="CHEBI:30616"/>
        <dbReference type="ChEBI" id="CHEBI:32551"/>
        <dbReference type="ChEBI" id="CHEBI:33019"/>
        <dbReference type="ChEBI" id="CHEBI:82748"/>
        <dbReference type="ChEBI" id="CHEBI:83665"/>
        <dbReference type="ChEBI" id="CHEBI:456215"/>
        <dbReference type="EC" id="6.3.4.19"/>
    </reaction>
</comment>
<dbReference type="SUPFAM" id="SSF52402">
    <property type="entry name" value="Adenine nucleotide alpha hydrolases-like"/>
    <property type="match status" value="1"/>
</dbReference>
<keyword evidence="1 6" id="KW-0436">Ligase</keyword>
<evidence type="ECO:0000256" key="6">
    <source>
        <dbReference type="HAMAP-Rule" id="MF_01161"/>
    </source>
</evidence>
<evidence type="ECO:0000259" key="7">
    <source>
        <dbReference type="Pfam" id="PF01171"/>
    </source>
</evidence>
<name>A0A369LCY3_9ACTN</name>
<dbReference type="GO" id="GO:0032267">
    <property type="term" value="F:tRNA(Ile)-lysidine synthase activity"/>
    <property type="evidence" value="ECO:0007669"/>
    <property type="project" value="UniProtKB-EC"/>
</dbReference>
<dbReference type="EMBL" id="PPTP01000002">
    <property type="protein sequence ID" value="RDB56569.1"/>
    <property type="molecule type" value="Genomic_DNA"/>
</dbReference>
<dbReference type="GO" id="GO:0006400">
    <property type="term" value="P:tRNA modification"/>
    <property type="evidence" value="ECO:0007669"/>
    <property type="project" value="UniProtKB-UniRule"/>
</dbReference>
<evidence type="ECO:0000256" key="2">
    <source>
        <dbReference type="ARBA" id="ARBA00022694"/>
    </source>
</evidence>
<keyword evidence="2 6" id="KW-0819">tRNA processing</keyword>
<comment type="function">
    <text evidence="6">Ligates lysine onto the cytidine present at position 34 of the AUA codon-specific tRNA(Ile) that contains the anticodon CAU, in an ATP-dependent manner. Cytidine is converted to lysidine, thus changing the amino acid specificity of the tRNA from methionine to isoleucine.</text>
</comment>
<protein>
    <recommendedName>
        <fullName evidence="6">tRNA(Ile)-lysidine synthase</fullName>
        <ecNumber evidence="6">6.3.4.19</ecNumber>
    </recommendedName>
    <alternativeName>
        <fullName evidence="6">tRNA(Ile)-2-lysyl-cytidine synthase</fullName>
    </alternativeName>
    <alternativeName>
        <fullName evidence="6">tRNA(Ile)-lysidine synthetase</fullName>
    </alternativeName>
</protein>
<dbReference type="CDD" id="cd01992">
    <property type="entry name" value="TilS_N"/>
    <property type="match status" value="1"/>
</dbReference>
<evidence type="ECO:0000256" key="1">
    <source>
        <dbReference type="ARBA" id="ARBA00022598"/>
    </source>
</evidence>
<organism evidence="8 9">
    <name type="scientific">Senegalimassilia anaerobia</name>
    <dbReference type="NCBI Taxonomy" id="1473216"/>
    <lineage>
        <taxon>Bacteria</taxon>
        <taxon>Bacillati</taxon>
        <taxon>Actinomycetota</taxon>
        <taxon>Coriobacteriia</taxon>
        <taxon>Coriobacteriales</taxon>
        <taxon>Coriobacteriaceae</taxon>
        <taxon>Senegalimassilia</taxon>
    </lineage>
</organism>
<gene>
    <name evidence="6 8" type="primary">tilS</name>
    <name evidence="8" type="ORF">C1880_01990</name>
</gene>
<dbReference type="InterPro" id="IPR011063">
    <property type="entry name" value="TilS/TtcA_N"/>
</dbReference>
<keyword evidence="4 6" id="KW-0067">ATP-binding</keyword>
<dbReference type="RefSeq" id="WP_114620104.1">
    <property type="nucleotide sequence ID" value="NZ_PPTP01000002.1"/>
</dbReference>
<comment type="similarity">
    <text evidence="6">Belongs to the tRNA(Ile)-lysidine synthase family.</text>
</comment>
<comment type="domain">
    <text evidence="6">The N-terminal region contains the highly conserved SGGXDS motif, predicted to be a P-loop motif involved in ATP binding.</text>
</comment>
<evidence type="ECO:0000256" key="3">
    <source>
        <dbReference type="ARBA" id="ARBA00022741"/>
    </source>
</evidence>
<evidence type="ECO:0000313" key="8">
    <source>
        <dbReference type="EMBL" id="RDB56569.1"/>
    </source>
</evidence>
<evidence type="ECO:0000313" key="9">
    <source>
        <dbReference type="Proteomes" id="UP000253792"/>
    </source>
</evidence>
<dbReference type="InterPro" id="IPR012795">
    <property type="entry name" value="tRNA_Ile_lys_synt_N"/>
</dbReference>
<dbReference type="EC" id="6.3.4.19" evidence="6"/>
<dbReference type="Proteomes" id="UP000253792">
    <property type="component" value="Unassembled WGS sequence"/>
</dbReference>